<dbReference type="EMBL" id="GDJX01016466">
    <property type="protein sequence ID" value="JAT51470.1"/>
    <property type="molecule type" value="Transcribed_RNA"/>
</dbReference>
<evidence type="ECO:0000259" key="24">
    <source>
        <dbReference type="PROSITE" id="PS50927"/>
    </source>
</evidence>
<feature type="non-terminal residue" evidence="25">
    <location>
        <position position="183"/>
    </location>
</feature>
<evidence type="ECO:0000256" key="19">
    <source>
        <dbReference type="ARBA" id="ARBA00023170"/>
    </source>
</evidence>
<keyword evidence="10 25" id="KW-0430">Lectin</keyword>
<keyword evidence="19 25" id="KW-0675">Receptor</keyword>
<sequence length="183" mass="19645">SSALFLSIPLFSISPLPCQRHAPAAMNPSRHTWLPLVVSFLNLILLASLLSFPAASAASYISPTQSLSGDQILNSTTGDFILGFFSPSKGRTRNFYIGIWYGKISQSQRTVVWVANREAPVPDPAAAELTISGDGNLVLLNQDGARAWSTNVTSVASNSTVAELLDTGNLVLRDGRNSSRVIW</sequence>
<keyword evidence="17 23" id="KW-0472">Membrane</keyword>
<evidence type="ECO:0000256" key="6">
    <source>
        <dbReference type="ARBA" id="ARBA00022553"/>
    </source>
</evidence>
<keyword evidence="13 25" id="KW-0418">Kinase</keyword>
<evidence type="ECO:0000256" key="23">
    <source>
        <dbReference type="SAM" id="Phobius"/>
    </source>
</evidence>
<dbReference type="SUPFAM" id="SSF51110">
    <property type="entry name" value="alpha-D-mannose-specific plant lectins"/>
    <property type="match status" value="1"/>
</dbReference>
<dbReference type="FunFam" id="2.90.10.10:FF:000009">
    <property type="entry name" value="Receptor-like serine/threonine-protein kinase SD1-8"/>
    <property type="match status" value="1"/>
</dbReference>
<evidence type="ECO:0000256" key="16">
    <source>
        <dbReference type="ARBA" id="ARBA00023035"/>
    </source>
</evidence>
<dbReference type="GO" id="GO:0005524">
    <property type="term" value="F:ATP binding"/>
    <property type="evidence" value="ECO:0007669"/>
    <property type="project" value="UniProtKB-KW"/>
</dbReference>
<keyword evidence="6" id="KW-0597">Phosphoprotein</keyword>
<evidence type="ECO:0000256" key="14">
    <source>
        <dbReference type="ARBA" id="ARBA00022840"/>
    </source>
</evidence>
<evidence type="ECO:0000256" key="3">
    <source>
        <dbReference type="ARBA" id="ARBA00022475"/>
    </source>
</evidence>
<comment type="catalytic activity">
    <reaction evidence="22">
        <text>L-seryl-[protein] + ATP = O-phospho-L-seryl-[protein] + ADP + H(+)</text>
        <dbReference type="Rhea" id="RHEA:17989"/>
        <dbReference type="Rhea" id="RHEA-COMP:9863"/>
        <dbReference type="Rhea" id="RHEA-COMP:11604"/>
        <dbReference type="ChEBI" id="CHEBI:15378"/>
        <dbReference type="ChEBI" id="CHEBI:29999"/>
        <dbReference type="ChEBI" id="CHEBI:30616"/>
        <dbReference type="ChEBI" id="CHEBI:83421"/>
        <dbReference type="ChEBI" id="CHEBI:456216"/>
        <dbReference type="EC" id="2.7.11.1"/>
    </reaction>
</comment>
<evidence type="ECO:0000256" key="21">
    <source>
        <dbReference type="ARBA" id="ARBA00047899"/>
    </source>
</evidence>
<feature type="domain" description="Bulb-type lectin" evidence="24">
    <location>
        <begin position="58"/>
        <end position="183"/>
    </location>
</feature>
<comment type="subcellular location">
    <subcellularLocation>
        <location evidence="1">Cell membrane</location>
        <topology evidence="1">Single-pass type I membrane protein</topology>
    </subcellularLocation>
</comment>
<evidence type="ECO:0000256" key="20">
    <source>
        <dbReference type="ARBA" id="ARBA00023180"/>
    </source>
</evidence>
<evidence type="ECO:0000256" key="12">
    <source>
        <dbReference type="ARBA" id="ARBA00022741"/>
    </source>
</evidence>
<dbReference type="PANTHER" id="PTHR32444:SF247">
    <property type="entry name" value="OS01G0958200 PROTEIN"/>
    <property type="match status" value="1"/>
</dbReference>
<comment type="catalytic activity">
    <reaction evidence="21">
        <text>L-threonyl-[protein] + ATP = O-phospho-L-threonyl-[protein] + ADP + H(+)</text>
        <dbReference type="Rhea" id="RHEA:46608"/>
        <dbReference type="Rhea" id="RHEA-COMP:11060"/>
        <dbReference type="Rhea" id="RHEA-COMP:11605"/>
        <dbReference type="ChEBI" id="CHEBI:15378"/>
        <dbReference type="ChEBI" id="CHEBI:30013"/>
        <dbReference type="ChEBI" id="CHEBI:30616"/>
        <dbReference type="ChEBI" id="CHEBI:61977"/>
        <dbReference type="ChEBI" id="CHEBI:456216"/>
        <dbReference type="EC" id="2.7.11.1"/>
    </reaction>
</comment>
<dbReference type="GO" id="GO:0004674">
    <property type="term" value="F:protein serine/threonine kinase activity"/>
    <property type="evidence" value="ECO:0007669"/>
    <property type="project" value="UniProtKB-KW"/>
</dbReference>
<evidence type="ECO:0000256" key="10">
    <source>
        <dbReference type="ARBA" id="ARBA00022734"/>
    </source>
</evidence>
<reference evidence="25" key="1">
    <citation type="submission" date="2015-07" db="EMBL/GenBank/DDBJ databases">
        <title>Transcriptome Assembly of Anthurium amnicola.</title>
        <authorList>
            <person name="Suzuki J."/>
        </authorList>
    </citation>
    <scope>NUCLEOTIDE SEQUENCE</scope>
</reference>
<name>A0A1D1YA07_9ARAE</name>
<evidence type="ECO:0000256" key="22">
    <source>
        <dbReference type="ARBA" id="ARBA00048679"/>
    </source>
</evidence>
<evidence type="ECO:0000256" key="2">
    <source>
        <dbReference type="ARBA" id="ARBA00012513"/>
    </source>
</evidence>
<evidence type="ECO:0000256" key="8">
    <source>
        <dbReference type="ARBA" id="ARBA00022692"/>
    </source>
</evidence>
<keyword evidence="20" id="KW-0325">Glycoprotein</keyword>
<evidence type="ECO:0000256" key="7">
    <source>
        <dbReference type="ARBA" id="ARBA00022679"/>
    </source>
</evidence>
<keyword evidence="7" id="KW-0808">Transferase</keyword>
<keyword evidence="16" id="KW-0465">Mannose-binding</keyword>
<proteinExistence type="predicted"/>
<keyword evidence="18" id="KW-1015">Disulfide bond</keyword>
<organism evidence="25">
    <name type="scientific">Anthurium amnicola</name>
    <dbReference type="NCBI Taxonomy" id="1678845"/>
    <lineage>
        <taxon>Eukaryota</taxon>
        <taxon>Viridiplantae</taxon>
        <taxon>Streptophyta</taxon>
        <taxon>Embryophyta</taxon>
        <taxon>Tracheophyta</taxon>
        <taxon>Spermatophyta</taxon>
        <taxon>Magnoliopsida</taxon>
        <taxon>Liliopsida</taxon>
        <taxon>Araceae</taxon>
        <taxon>Pothoideae</taxon>
        <taxon>Potheae</taxon>
        <taxon>Anthurium</taxon>
    </lineage>
</organism>
<evidence type="ECO:0000256" key="11">
    <source>
        <dbReference type="ARBA" id="ARBA00022737"/>
    </source>
</evidence>
<evidence type="ECO:0000256" key="1">
    <source>
        <dbReference type="ARBA" id="ARBA00004251"/>
    </source>
</evidence>
<dbReference type="PANTHER" id="PTHR32444">
    <property type="entry name" value="BULB-TYPE LECTIN DOMAIN-CONTAINING PROTEIN"/>
    <property type="match status" value="1"/>
</dbReference>
<keyword evidence="11" id="KW-0677">Repeat</keyword>
<keyword evidence="9" id="KW-0732">Signal</keyword>
<dbReference type="EC" id="2.7.11.1" evidence="2"/>
<accession>A0A1D1YA07</accession>
<evidence type="ECO:0000256" key="4">
    <source>
        <dbReference type="ARBA" id="ARBA00022527"/>
    </source>
</evidence>
<evidence type="ECO:0000256" key="17">
    <source>
        <dbReference type="ARBA" id="ARBA00023136"/>
    </source>
</evidence>
<dbReference type="AlphaFoldDB" id="A0A1D1YA07"/>
<evidence type="ECO:0000256" key="9">
    <source>
        <dbReference type="ARBA" id="ARBA00022729"/>
    </source>
</evidence>
<evidence type="ECO:0000313" key="25">
    <source>
        <dbReference type="EMBL" id="JAT51470.1"/>
    </source>
</evidence>
<dbReference type="InterPro" id="IPR036426">
    <property type="entry name" value="Bulb-type_lectin_dom_sf"/>
</dbReference>
<keyword evidence="5" id="KW-0348">Hemagglutinin</keyword>
<dbReference type="InterPro" id="IPR001480">
    <property type="entry name" value="Bulb-type_lectin_dom"/>
</dbReference>
<dbReference type="GO" id="GO:0051707">
    <property type="term" value="P:response to other organism"/>
    <property type="evidence" value="ECO:0007669"/>
    <property type="project" value="UniProtKB-ARBA"/>
</dbReference>
<dbReference type="GO" id="GO:0005886">
    <property type="term" value="C:plasma membrane"/>
    <property type="evidence" value="ECO:0007669"/>
    <property type="project" value="UniProtKB-SubCell"/>
</dbReference>
<evidence type="ECO:0000256" key="18">
    <source>
        <dbReference type="ARBA" id="ARBA00023157"/>
    </source>
</evidence>
<evidence type="ECO:0000256" key="15">
    <source>
        <dbReference type="ARBA" id="ARBA00022989"/>
    </source>
</evidence>
<feature type="non-terminal residue" evidence="25">
    <location>
        <position position="1"/>
    </location>
</feature>
<evidence type="ECO:0000256" key="13">
    <source>
        <dbReference type="ARBA" id="ARBA00022777"/>
    </source>
</evidence>
<keyword evidence="14" id="KW-0067">ATP-binding</keyword>
<keyword evidence="8 23" id="KW-0812">Transmembrane</keyword>
<dbReference type="CDD" id="cd00028">
    <property type="entry name" value="B_lectin"/>
    <property type="match status" value="1"/>
</dbReference>
<gene>
    <name evidence="25" type="primary">At1g61480</name>
    <name evidence="25" type="ORF">g.82167</name>
</gene>
<evidence type="ECO:0000256" key="5">
    <source>
        <dbReference type="ARBA" id="ARBA00022546"/>
    </source>
</evidence>
<protein>
    <recommendedName>
        <fullName evidence="2">non-specific serine/threonine protein kinase</fullName>
        <ecNumber evidence="2">2.7.11.1</ecNumber>
    </recommendedName>
</protein>
<keyword evidence="12" id="KW-0547">Nucleotide-binding</keyword>
<keyword evidence="3" id="KW-1003">Cell membrane</keyword>
<dbReference type="Pfam" id="PF01453">
    <property type="entry name" value="B_lectin"/>
    <property type="match status" value="1"/>
</dbReference>
<dbReference type="GO" id="GO:0005537">
    <property type="term" value="F:D-mannose binding"/>
    <property type="evidence" value="ECO:0007669"/>
    <property type="project" value="UniProtKB-KW"/>
</dbReference>
<keyword evidence="4" id="KW-0723">Serine/threonine-protein kinase</keyword>
<dbReference type="PROSITE" id="PS50927">
    <property type="entry name" value="BULB_LECTIN"/>
    <property type="match status" value="1"/>
</dbReference>
<keyword evidence="15 23" id="KW-1133">Transmembrane helix</keyword>
<dbReference type="Gene3D" id="2.90.10.10">
    <property type="entry name" value="Bulb-type lectin domain"/>
    <property type="match status" value="1"/>
</dbReference>
<dbReference type="SMART" id="SM00108">
    <property type="entry name" value="B_lectin"/>
    <property type="match status" value="1"/>
</dbReference>
<feature type="transmembrane region" description="Helical" evidence="23">
    <location>
        <begin position="36"/>
        <end position="61"/>
    </location>
</feature>